<dbReference type="AlphaFoldDB" id="A0A9E8N7T4"/>
<dbReference type="KEGG" id="dpf:ON006_24670"/>
<accession>A0A9E8N7T4</accession>
<name>A0A9E8N7T4_9BACT</name>
<gene>
    <name evidence="1" type="ORF">ON006_24670</name>
</gene>
<organism evidence="1 2">
    <name type="scientific">Dyadobacter pollutisoli</name>
    <dbReference type="NCBI Taxonomy" id="2910158"/>
    <lineage>
        <taxon>Bacteria</taxon>
        <taxon>Pseudomonadati</taxon>
        <taxon>Bacteroidota</taxon>
        <taxon>Cytophagia</taxon>
        <taxon>Cytophagales</taxon>
        <taxon>Spirosomataceae</taxon>
        <taxon>Dyadobacter</taxon>
    </lineage>
</organism>
<proteinExistence type="predicted"/>
<dbReference type="RefSeq" id="WP_244822689.1">
    <property type="nucleotide sequence ID" value="NZ_CP112998.1"/>
</dbReference>
<evidence type="ECO:0000313" key="1">
    <source>
        <dbReference type="EMBL" id="WAC10928.1"/>
    </source>
</evidence>
<reference evidence="1" key="1">
    <citation type="submission" date="2022-11" db="EMBL/GenBank/DDBJ databases">
        <title>Dyadobacter pollutisoli sp. nov., isolated from plastic dumped soil.</title>
        <authorList>
            <person name="Kim J.M."/>
            <person name="Kim K.R."/>
            <person name="Lee J.K."/>
            <person name="Hao L."/>
            <person name="Jeon C.O."/>
        </authorList>
    </citation>
    <scope>NUCLEOTIDE SEQUENCE</scope>
    <source>
        <strain evidence="1">U1</strain>
    </source>
</reference>
<dbReference type="Proteomes" id="UP001164653">
    <property type="component" value="Chromosome"/>
</dbReference>
<dbReference type="EMBL" id="CP112998">
    <property type="protein sequence ID" value="WAC10928.1"/>
    <property type="molecule type" value="Genomic_DNA"/>
</dbReference>
<evidence type="ECO:0000313" key="2">
    <source>
        <dbReference type="Proteomes" id="UP001164653"/>
    </source>
</evidence>
<keyword evidence="2" id="KW-1185">Reference proteome</keyword>
<protein>
    <submittedName>
        <fullName evidence="1">Uncharacterized protein</fullName>
    </submittedName>
</protein>
<sequence length="100" mass="11501">MTITQDQRFKVLANRIEKEFPGSTVSATFFPSQAVSLEIRFENRFFIIDYSSSLGYGVDELKGSKDEAFNSGYTYCYTDFDETVNSLYKLLNNCLYQAKL</sequence>